<dbReference type="Gene3D" id="3.90.25.10">
    <property type="entry name" value="UDP-galactose 4-epimerase, domain 1"/>
    <property type="match status" value="2"/>
</dbReference>
<name>A0AAU9N3I7_9ASTR</name>
<keyword evidence="2" id="KW-1185">Reference proteome</keyword>
<dbReference type="Gene3D" id="3.40.50.720">
    <property type="entry name" value="NAD(P)-binding Rossmann-like Domain"/>
    <property type="match status" value="1"/>
</dbReference>
<reference evidence="1 2" key="1">
    <citation type="submission" date="2022-01" db="EMBL/GenBank/DDBJ databases">
        <authorList>
            <person name="Xiong W."/>
            <person name="Schranz E."/>
        </authorList>
    </citation>
    <scope>NUCLEOTIDE SEQUENCE [LARGE SCALE GENOMIC DNA]</scope>
</reference>
<dbReference type="EMBL" id="CAKMRJ010003334">
    <property type="protein sequence ID" value="CAH1432406.1"/>
    <property type="molecule type" value="Genomic_DNA"/>
</dbReference>
<dbReference type="PANTHER" id="PTHR43725">
    <property type="entry name" value="UDP-GLUCOSE 4-EPIMERASE"/>
    <property type="match status" value="1"/>
</dbReference>
<evidence type="ECO:0008006" key="3">
    <source>
        <dbReference type="Google" id="ProtNLM"/>
    </source>
</evidence>
<dbReference type="InterPro" id="IPR036291">
    <property type="entry name" value="NAD(P)-bd_dom_sf"/>
</dbReference>
<organism evidence="1 2">
    <name type="scientific">Lactuca virosa</name>
    <dbReference type="NCBI Taxonomy" id="75947"/>
    <lineage>
        <taxon>Eukaryota</taxon>
        <taxon>Viridiplantae</taxon>
        <taxon>Streptophyta</taxon>
        <taxon>Embryophyta</taxon>
        <taxon>Tracheophyta</taxon>
        <taxon>Spermatophyta</taxon>
        <taxon>Magnoliopsida</taxon>
        <taxon>eudicotyledons</taxon>
        <taxon>Gunneridae</taxon>
        <taxon>Pentapetalae</taxon>
        <taxon>asterids</taxon>
        <taxon>campanulids</taxon>
        <taxon>Asterales</taxon>
        <taxon>Asteraceae</taxon>
        <taxon>Cichorioideae</taxon>
        <taxon>Cichorieae</taxon>
        <taxon>Lactucinae</taxon>
        <taxon>Lactuca</taxon>
    </lineage>
</organism>
<gene>
    <name evidence="1" type="ORF">LVIROSA_LOCUS19054</name>
</gene>
<evidence type="ECO:0000313" key="1">
    <source>
        <dbReference type="EMBL" id="CAH1432406.1"/>
    </source>
</evidence>
<sequence length="154" mass="17126">MSDSIKPSDYTSLPLPTASLVAAPLPGPLGACSSRCSLSEVAVGSLPELNVYGHDYHTKDGSVIRDYIHVMNLVDGLVAALKELDEFVLYIFMVVVCRVKYGIEEMCRGQWNWAKQNPWGYQKLMTWSSSSWELIIIKCLGSIYDESKSNGESR</sequence>
<protein>
    <recommendedName>
        <fullName evidence="3">NAD(P)-binding domain-containing protein</fullName>
    </recommendedName>
</protein>
<dbReference type="Proteomes" id="UP001157418">
    <property type="component" value="Unassembled WGS sequence"/>
</dbReference>
<evidence type="ECO:0000313" key="2">
    <source>
        <dbReference type="Proteomes" id="UP001157418"/>
    </source>
</evidence>
<dbReference type="AlphaFoldDB" id="A0AAU9N3I7"/>
<dbReference type="SUPFAM" id="SSF51735">
    <property type="entry name" value="NAD(P)-binding Rossmann-fold domains"/>
    <property type="match status" value="1"/>
</dbReference>
<proteinExistence type="predicted"/>
<dbReference type="PANTHER" id="PTHR43725:SF15">
    <property type="entry name" value="BIFUNCTIONAL UDP-GLUCOSE 4-EPIMERASE AND UDP-XYLOSE 4-EPIMERASE 1"/>
    <property type="match status" value="1"/>
</dbReference>
<dbReference type="GO" id="GO:0003978">
    <property type="term" value="F:UDP-glucose 4-epimerase activity"/>
    <property type="evidence" value="ECO:0007669"/>
    <property type="project" value="TreeGrafter"/>
</dbReference>
<dbReference type="GO" id="GO:0005996">
    <property type="term" value="P:monosaccharide metabolic process"/>
    <property type="evidence" value="ECO:0007669"/>
    <property type="project" value="TreeGrafter"/>
</dbReference>
<accession>A0AAU9N3I7</accession>
<dbReference type="GO" id="GO:0005829">
    <property type="term" value="C:cytosol"/>
    <property type="evidence" value="ECO:0007669"/>
    <property type="project" value="TreeGrafter"/>
</dbReference>
<comment type="caution">
    <text evidence="1">The sequence shown here is derived from an EMBL/GenBank/DDBJ whole genome shotgun (WGS) entry which is preliminary data.</text>
</comment>